<dbReference type="EMBL" id="BDQC01000194">
    <property type="protein sequence ID" value="GBH22605.1"/>
    <property type="molecule type" value="Genomic_RNA"/>
</dbReference>
<accession>A0A2V0RJH4</accession>
<dbReference type="AlphaFoldDB" id="A0A2V0RJH4"/>
<name>A0A2V0RJH4_9ZZZZ</name>
<sequence>MKPLKFFGAVDLNIKHCYSKRLGFLNGSPPFLEGIEPQNFRNLERHILGLRSGSTGDLESMLLQGLLPSEKQQKALQIVQIDRLANEYPWIEELERSEVQKIAPFSKIAPWSEVRSVYHDSFFEAHPNDIDRKSALIAIANVKKTLAPGCLRVRSTTKVLEATATNTQWGLPYYVSKPDEAQIQSYVSIAETDRLAGKVTRFPAVAGNRMQITPEKEVNKQRLVWIMPHSVVLNELTFALPLMEALRAKEPSFASFAGTDSTDAAISRIFDFARLNSSMLICMDFPAFDSTLGIDIIEITFDIIKHWFPDSEAALLDDLCDNLLTIPLLTPEGVWLDKKGGMPSGSGFTTVANTISHMWIREYVKVRSGLAKVKSQSVNCGDDGVWCIPGLEKLSIENAFTELGFEFRENKFLFSFDRATYLQRHYRDDYRTGGITRGVRIFTRAFATMCYLERSPNPKIWSKYFESVRWIAQLENLKYHPYYRHLVDEIRKIDRLQLGISVPGGVVNLFSLVGTEKEINAKLSTYMWLDSQAIKGKKYPSLETVKIIEELASNEYSTSNK</sequence>
<evidence type="ECO:0000259" key="1">
    <source>
        <dbReference type="PROSITE" id="PS50507"/>
    </source>
</evidence>
<dbReference type="GO" id="GO:0003968">
    <property type="term" value="F:RNA-directed RNA polymerase activity"/>
    <property type="evidence" value="ECO:0007669"/>
    <property type="project" value="InterPro"/>
</dbReference>
<dbReference type="GO" id="GO:0039694">
    <property type="term" value="P:viral RNA genome replication"/>
    <property type="evidence" value="ECO:0007669"/>
    <property type="project" value="InterPro"/>
</dbReference>
<dbReference type="PROSITE" id="PS50507">
    <property type="entry name" value="RDRP_SSRNA_POS"/>
    <property type="match status" value="1"/>
</dbReference>
<dbReference type="GO" id="GO:0003723">
    <property type="term" value="F:RNA binding"/>
    <property type="evidence" value="ECO:0007669"/>
    <property type="project" value="InterPro"/>
</dbReference>
<feature type="domain" description="RdRp catalytic" evidence="1">
    <location>
        <begin position="278"/>
        <end position="396"/>
    </location>
</feature>
<dbReference type="EMBL" id="BDQB01000291">
    <property type="protein sequence ID" value="GBH22431.1"/>
    <property type="molecule type" value="Genomic_RNA"/>
</dbReference>
<evidence type="ECO:0000313" key="2">
    <source>
        <dbReference type="EMBL" id="GBH22605.1"/>
    </source>
</evidence>
<comment type="caution">
    <text evidence="2">The sequence shown here is derived from an EMBL/GenBank/DDBJ whole genome shotgun (WGS) entry which is preliminary data.</text>
</comment>
<dbReference type="SUPFAM" id="SSF56672">
    <property type="entry name" value="DNA/RNA polymerases"/>
    <property type="match status" value="1"/>
</dbReference>
<dbReference type="InterPro" id="IPR043502">
    <property type="entry name" value="DNA/RNA_pol_sf"/>
</dbReference>
<proteinExistence type="predicted"/>
<dbReference type="GO" id="GO:0006351">
    <property type="term" value="P:DNA-templated transcription"/>
    <property type="evidence" value="ECO:0007669"/>
    <property type="project" value="InterPro"/>
</dbReference>
<organism evidence="2">
    <name type="scientific">viral metagenome</name>
    <dbReference type="NCBI Taxonomy" id="1070528"/>
    <lineage>
        <taxon>unclassified sequences</taxon>
        <taxon>metagenomes</taxon>
        <taxon>organismal metagenomes</taxon>
    </lineage>
</organism>
<dbReference type="Pfam" id="PF00680">
    <property type="entry name" value="RdRP_1"/>
    <property type="match status" value="1"/>
</dbReference>
<reference evidence="2" key="1">
    <citation type="submission" date="2017-04" db="EMBL/GenBank/DDBJ databases">
        <title>Unveiling RNA virosphere associated with marine microorganisms.</title>
        <authorList>
            <person name="Urayama S."/>
            <person name="Takaki Y."/>
            <person name="Nishi S."/>
            <person name="Yoshida Y."/>
            <person name="Deguchi S."/>
            <person name="Takai K."/>
            <person name="Nunoura T."/>
        </authorList>
    </citation>
    <scope>NUCLEOTIDE SEQUENCE</scope>
</reference>
<dbReference type="InterPro" id="IPR001205">
    <property type="entry name" value="RNA-dir_pol_C"/>
</dbReference>
<dbReference type="InterPro" id="IPR007094">
    <property type="entry name" value="RNA-dir_pol_PSvirus"/>
</dbReference>
<protein>
    <submittedName>
        <fullName evidence="2">RdRp</fullName>
    </submittedName>
</protein>